<evidence type="ECO:0000313" key="3">
    <source>
        <dbReference type="EMBL" id="QTH72503.1"/>
    </source>
</evidence>
<name>A0A975HLV9_9GAMM</name>
<dbReference type="Proteomes" id="UP000664904">
    <property type="component" value="Chromosome"/>
</dbReference>
<dbReference type="KEGG" id="pxi:J5O05_06730"/>
<gene>
    <name evidence="3" type="ORF">J5O05_06730</name>
</gene>
<dbReference type="InterPro" id="IPR007214">
    <property type="entry name" value="YbaK/aa-tRNA-synth-assoc-dom"/>
</dbReference>
<evidence type="ECO:0000256" key="1">
    <source>
        <dbReference type="ARBA" id="ARBA00010201"/>
    </source>
</evidence>
<dbReference type="SUPFAM" id="SSF55826">
    <property type="entry name" value="YbaK/ProRS associated domain"/>
    <property type="match status" value="1"/>
</dbReference>
<organism evidence="3 4">
    <name type="scientific">Pseudoalteromonas xiamenensis</name>
    <dbReference type="NCBI Taxonomy" id="882626"/>
    <lineage>
        <taxon>Bacteria</taxon>
        <taxon>Pseudomonadati</taxon>
        <taxon>Pseudomonadota</taxon>
        <taxon>Gammaproteobacteria</taxon>
        <taxon>Alteromonadales</taxon>
        <taxon>Pseudoalteromonadaceae</taxon>
        <taxon>Pseudoalteromonas</taxon>
    </lineage>
</organism>
<evidence type="ECO:0000313" key="4">
    <source>
        <dbReference type="Proteomes" id="UP000664904"/>
    </source>
</evidence>
<dbReference type="Pfam" id="PF04073">
    <property type="entry name" value="tRNA_edit"/>
    <property type="match status" value="1"/>
</dbReference>
<dbReference type="CDD" id="cd04335">
    <property type="entry name" value="PrdX_deacylase"/>
    <property type="match status" value="1"/>
</dbReference>
<dbReference type="EMBL" id="CP072133">
    <property type="protein sequence ID" value="QTH72503.1"/>
    <property type="molecule type" value="Genomic_DNA"/>
</dbReference>
<dbReference type="PANTHER" id="PTHR31423:SF3">
    <property type="entry name" value="PROLYL-TRNA SYNTHETASE ASSOCIATED DOMAIN-CONTAINING PROTEIN 1-RELATED"/>
    <property type="match status" value="1"/>
</dbReference>
<dbReference type="Gene3D" id="3.90.960.10">
    <property type="entry name" value="YbaK/aminoacyl-tRNA synthetase-associated domain"/>
    <property type="match status" value="1"/>
</dbReference>
<evidence type="ECO:0000259" key="2">
    <source>
        <dbReference type="Pfam" id="PF04073"/>
    </source>
</evidence>
<protein>
    <submittedName>
        <fullName evidence="3">Prolyl-tRNA synthetase associated domain-containing protein</fullName>
    </submittedName>
</protein>
<reference evidence="3" key="1">
    <citation type="submission" date="2021-03" db="EMBL/GenBank/DDBJ databases">
        <title>Complete Genome of Pseudoalteromonas xiamenensis STKMTI.2, a new potential marine bacterium producing anti-Vibrio compounds.</title>
        <authorList>
            <person name="Handayani D.P."/>
            <person name="Isnansetyo A."/>
            <person name="Istiqomah I."/>
            <person name="Jumina J."/>
        </authorList>
    </citation>
    <scope>NUCLEOTIDE SEQUENCE</scope>
    <source>
        <strain evidence="3">STKMTI.2</strain>
    </source>
</reference>
<dbReference type="RefSeq" id="WP_208844127.1">
    <property type="nucleotide sequence ID" value="NZ_CP072133.1"/>
</dbReference>
<dbReference type="InterPro" id="IPR036754">
    <property type="entry name" value="YbaK/aa-tRNA-synt-asso_dom_sf"/>
</dbReference>
<dbReference type="AlphaFoldDB" id="A0A975HLV9"/>
<dbReference type="InterPro" id="IPR040285">
    <property type="entry name" value="ProX/PRXD1"/>
</dbReference>
<sequence length="176" mass="20523">MSSPQALLEQHPNRPLLSKTLHDLGIEWLCYEHPPLYTCDEADALGLKRDGTRIKNLFLRDNYGRAHFLLLTHAENQVDLKSLSRQLNLSRLGFASSERLMRYLKVKPGCVSGLSLFNDENRSVELWIDHALWCDAELWQCHPFDNHLTWVLKKADLVRFWTHLGYEPKLIELPTF</sequence>
<accession>A0A975HLV9</accession>
<keyword evidence="4" id="KW-1185">Reference proteome</keyword>
<comment type="similarity">
    <text evidence="1">Belongs to the PRORSD1 family.</text>
</comment>
<dbReference type="GO" id="GO:0002161">
    <property type="term" value="F:aminoacyl-tRNA deacylase activity"/>
    <property type="evidence" value="ECO:0007669"/>
    <property type="project" value="InterPro"/>
</dbReference>
<feature type="domain" description="YbaK/aminoacyl-tRNA synthetase-associated" evidence="2">
    <location>
        <begin position="33"/>
        <end position="160"/>
    </location>
</feature>
<dbReference type="PANTHER" id="PTHR31423">
    <property type="entry name" value="YBAK DOMAIN-CONTAINING PROTEIN"/>
    <property type="match status" value="1"/>
</dbReference>
<proteinExistence type="inferred from homology"/>